<accession>D8PIV2</accession>
<dbReference type="STRING" id="330214.NIDE3504"/>
<dbReference type="KEGG" id="nde:NIDE3504"/>
<dbReference type="Proteomes" id="UP000001660">
    <property type="component" value="Chromosome"/>
</dbReference>
<keyword evidence="3" id="KW-1185">Reference proteome</keyword>
<dbReference type="EMBL" id="FP929003">
    <property type="protein sequence ID" value="CBK43189.1"/>
    <property type="molecule type" value="Genomic_DNA"/>
</dbReference>
<feature type="transmembrane region" description="Helical" evidence="1">
    <location>
        <begin position="37"/>
        <end position="61"/>
    </location>
</feature>
<proteinExistence type="predicted"/>
<keyword evidence="1" id="KW-0812">Transmembrane</keyword>
<keyword evidence="1" id="KW-1133">Transmembrane helix</keyword>
<organism evidence="2 3">
    <name type="scientific">Nitrospira defluvii</name>
    <dbReference type="NCBI Taxonomy" id="330214"/>
    <lineage>
        <taxon>Bacteria</taxon>
        <taxon>Pseudomonadati</taxon>
        <taxon>Nitrospirota</taxon>
        <taxon>Nitrospiria</taxon>
        <taxon>Nitrospirales</taxon>
        <taxon>Nitrospiraceae</taxon>
        <taxon>Nitrospira</taxon>
    </lineage>
</organism>
<evidence type="ECO:0000256" key="1">
    <source>
        <dbReference type="SAM" id="Phobius"/>
    </source>
</evidence>
<dbReference type="HOGENOM" id="CLU_2786171_0_0_0"/>
<evidence type="ECO:0000313" key="3">
    <source>
        <dbReference type="Proteomes" id="UP000001660"/>
    </source>
</evidence>
<protein>
    <submittedName>
        <fullName evidence="2">Uncharacterized protein</fullName>
    </submittedName>
</protein>
<gene>
    <name evidence="2" type="ORF">NIDE3504</name>
</gene>
<name>D8PIV2_9BACT</name>
<keyword evidence="1" id="KW-0472">Membrane</keyword>
<evidence type="ECO:0000313" key="2">
    <source>
        <dbReference type="EMBL" id="CBK43189.1"/>
    </source>
</evidence>
<dbReference type="AlphaFoldDB" id="D8PIV2"/>
<reference evidence="2 3" key="1">
    <citation type="journal article" date="2010" name="Proc. Natl. Acad. Sci. U.S.A.">
        <title>A Nitrospira metagenome illuminates the physiology and evolution of globally important nitrite-oxidizing bacteria.</title>
        <authorList>
            <person name="Lucker S."/>
            <person name="Wagner M."/>
            <person name="Maixner F."/>
            <person name="Pelletier E."/>
            <person name="Koch H."/>
            <person name="Vacherie B."/>
            <person name="Rattei T."/>
            <person name="Sinninghe Damste J."/>
            <person name="Spieck E."/>
            <person name="Le Paslier D."/>
            <person name="Daims H."/>
        </authorList>
    </citation>
    <scope>NUCLEOTIDE SEQUENCE [LARGE SCALE GENOMIC DNA]</scope>
</reference>
<sequence length="68" mass="7524">MDVAQVLIAIVGLGAAVTTYCLMRFPHMRRERFRRYGAFSIAVSVLGALAVLLFCLALLILQNAWRVG</sequence>
<feature type="transmembrane region" description="Helical" evidence="1">
    <location>
        <begin position="6"/>
        <end position="25"/>
    </location>
</feature>